<sequence length="669" mass="78573">MDALALDDFTKYKFISNTKFSPNGENLAFVIHEMDVDENKYLSNIWVYNVSTGEINKLTSFNQESSFVWLDENNIIFSTVREEKDKKRLEKGEPFTIYYKININGGEAEKYFEVPLMVTKIEPLNDKKFVLTGIYDRKINDLISSSPEEKEKLLEKMREEKDYEILDEIPFWSNGHGFTNKKRNRLYIFSFDEKILTPITDELTNVDDFNISNDKSKLIYISNTFKDKMEIRSDLYLYNIDNGQLEKLTHEDPFSYAYANFIEGKIIFLGSNMKNYGVNENPKFYLMNIMTKEVEQIHTDFDYSTWSSVGSDCRYGSNQEFKVEGNYFYFETTEYGNSYINRIDENGKREKLTTKHGSVDGFDVFDKSIVFVGMRDNKLQELYELKDKQENQITFFNEWVVKEKKLSKPQRITFNTKEGMEIEGWIMKPIDFDETKKYPAILDIHGGPKTVYSGEVFFHEMQYWSNIGYVVMFCNPRGSDGRGNEFADIRGKYGTIDYEDIMEFVNVVIENFSFIDKDRLGVTGGSYGGFMTNWIIGHTNRFKAAASQRSIANWISKFGTTDIGYYFVEDQQAATPWTNFEKLWFHSPMKYADRVKTPTLFIHSEEDYRCWLAEGLQMFTSLKYNGVEAKLVMFRGENHELSRSGKPKHRIRRLKEISDWFDKYLKPNI</sequence>
<dbReference type="InterPro" id="IPR029058">
    <property type="entry name" value="AB_hydrolase_fold"/>
</dbReference>
<reference evidence="6" key="1">
    <citation type="submission" date="2014-11" db="EMBL/GenBank/DDBJ databases">
        <authorList>
            <person name="Wibberg D."/>
        </authorList>
    </citation>
    <scope>NUCLEOTIDE SEQUENCE [LARGE SCALE GENOMIC DNA]</scope>
    <source>
        <strain evidence="6">L3</strain>
    </source>
</reference>
<evidence type="ECO:0000256" key="2">
    <source>
        <dbReference type="ARBA" id="ARBA00022670"/>
    </source>
</evidence>
<dbReference type="STRING" id="1006576.DTL3_0406"/>
<dbReference type="Gene3D" id="3.40.50.1820">
    <property type="entry name" value="alpha/beta hydrolase"/>
    <property type="match status" value="1"/>
</dbReference>
<dbReference type="FunFam" id="3.40.50.1820:FF:000028">
    <property type="entry name" value="S9 family peptidase"/>
    <property type="match status" value="1"/>
</dbReference>
<name>A0A0C7NPB0_DEFTU</name>
<dbReference type="AlphaFoldDB" id="A0A0C7NPB0"/>
<dbReference type="SUPFAM" id="SSF53474">
    <property type="entry name" value="alpha/beta-Hydrolases"/>
    <property type="match status" value="1"/>
</dbReference>
<keyword evidence="6" id="KW-1185">Reference proteome</keyword>
<dbReference type="GO" id="GO:0004252">
    <property type="term" value="F:serine-type endopeptidase activity"/>
    <property type="evidence" value="ECO:0007669"/>
    <property type="project" value="TreeGrafter"/>
</dbReference>
<dbReference type="PANTHER" id="PTHR42776">
    <property type="entry name" value="SERINE PEPTIDASE S9 FAMILY MEMBER"/>
    <property type="match status" value="1"/>
</dbReference>
<dbReference type="InterPro" id="IPR011042">
    <property type="entry name" value="6-blade_b-propeller_TolB-like"/>
</dbReference>
<protein>
    <submittedName>
        <fullName evidence="5">Acylaminoacyl-peptidase</fullName>
        <ecNumber evidence="5">3.4.19.1</ecNumber>
    </submittedName>
</protein>
<gene>
    <name evidence="5" type="primary">dap2</name>
    <name evidence="5" type="ORF">DTL3_0406</name>
</gene>
<accession>A0A0C7NPB0</accession>
<dbReference type="EMBL" id="LN824141">
    <property type="protein sequence ID" value="CEP77732.1"/>
    <property type="molecule type" value="Genomic_DNA"/>
</dbReference>
<dbReference type="KEGG" id="dtn:DTL3_0406"/>
<organism evidence="5 6">
    <name type="scientific">Defluviitoga tunisiensis</name>
    <dbReference type="NCBI Taxonomy" id="1006576"/>
    <lineage>
        <taxon>Bacteria</taxon>
        <taxon>Thermotogati</taxon>
        <taxon>Thermotogota</taxon>
        <taxon>Thermotogae</taxon>
        <taxon>Petrotogales</taxon>
        <taxon>Petrotogaceae</taxon>
        <taxon>Defluviitoga</taxon>
    </lineage>
</organism>
<dbReference type="GO" id="GO:0008242">
    <property type="term" value="F:omega peptidase activity"/>
    <property type="evidence" value="ECO:0007669"/>
    <property type="project" value="UniProtKB-EC"/>
</dbReference>
<evidence type="ECO:0000256" key="1">
    <source>
        <dbReference type="ARBA" id="ARBA00010040"/>
    </source>
</evidence>
<dbReference type="Pfam" id="PF00326">
    <property type="entry name" value="Peptidase_S9"/>
    <property type="match status" value="1"/>
</dbReference>
<evidence type="ECO:0000313" key="5">
    <source>
        <dbReference type="EMBL" id="CEP77732.1"/>
    </source>
</evidence>
<feature type="domain" description="Peptidase S9 prolyl oligopeptidase catalytic" evidence="4">
    <location>
        <begin position="457"/>
        <end position="666"/>
    </location>
</feature>
<dbReference type="InterPro" id="IPR001375">
    <property type="entry name" value="Peptidase_S9_cat"/>
</dbReference>
<keyword evidence="2" id="KW-0645">Protease</keyword>
<dbReference type="RefSeq" id="WP_045087307.1">
    <property type="nucleotide sequence ID" value="NZ_LN824141.1"/>
</dbReference>
<evidence type="ECO:0000256" key="3">
    <source>
        <dbReference type="ARBA" id="ARBA00022801"/>
    </source>
</evidence>
<dbReference type="HOGENOM" id="CLU_008615_2_2_0"/>
<dbReference type="PATRIC" id="fig|1006576.9.peg.400"/>
<dbReference type="OrthoDB" id="108903at2"/>
<evidence type="ECO:0000313" key="6">
    <source>
        <dbReference type="Proteomes" id="UP000032809"/>
    </source>
</evidence>
<dbReference type="Proteomes" id="UP000032809">
    <property type="component" value="Chromosome I"/>
</dbReference>
<keyword evidence="3 5" id="KW-0378">Hydrolase</keyword>
<evidence type="ECO:0000259" key="4">
    <source>
        <dbReference type="Pfam" id="PF00326"/>
    </source>
</evidence>
<comment type="similarity">
    <text evidence="1">Belongs to the peptidase S9C family.</text>
</comment>
<dbReference type="PANTHER" id="PTHR42776:SF27">
    <property type="entry name" value="DIPEPTIDYL PEPTIDASE FAMILY MEMBER 6"/>
    <property type="match status" value="1"/>
</dbReference>
<proteinExistence type="inferred from homology"/>
<dbReference type="Gene3D" id="2.120.10.30">
    <property type="entry name" value="TolB, C-terminal domain"/>
    <property type="match status" value="2"/>
</dbReference>
<dbReference type="EC" id="3.4.19.1" evidence="5"/>
<dbReference type="GO" id="GO:0006508">
    <property type="term" value="P:proteolysis"/>
    <property type="evidence" value="ECO:0007669"/>
    <property type="project" value="UniProtKB-KW"/>
</dbReference>
<dbReference type="SUPFAM" id="SSF82171">
    <property type="entry name" value="DPP6 N-terminal domain-like"/>
    <property type="match status" value="1"/>
</dbReference>